<evidence type="ECO:0000313" key="2">
    <source>
        <dbReference type="EMBL" id="SQD77337.1"/>
    </source>
</evidence>
<feature type="chain" id="PRO_5016365111" description="Capsular polysaccharide synthesis enzyme CpsB" evidence="1">
    <location>
        <begin position="23"/>
        <end position="396"/>
    </location>
</feature>
<name>A0A330LJP6_9GAMM</name>
<dbReference type="AlphaFoldDB" id="A0A330LJP6"/>
<accession>A0A330LJP6</accession>
<reference evidence="3" key="1">
    <citation type="submission" date="2018-05" db="EMBL/GenBank/DDBJ databases">
        <authorList>
            <person name="Cea G.-C."/>
            <person name="William W."/>
        </authorList>
    </citation>
    <scope>NUCLEOTIDE SEQUENCE [LARGE SCALE GENOMIC DNA]</scope>
    <source>
        <strain evidence="3">DB21MT 5</strain>
    </source>
</reference>
<evidence type="ECO:0000256" key="1">
    <source>
        <dbReference type="SAM" id="SignalP"/>
    </source>
</evidence>
<organism evidence="2 3">
    <name type="scientific">Moritella yayanosii</name>
    <dbReference type="NCBI Taxonomy" id="69539"/>
    <lineage>
        <taxon>Bacteria</taxon>
        <taxon>Pseudomonadati</taxon>
        <taxon>Pseudomonadota</taxon>
        <taxon>Gammaproteobacteria</taxon>
        <taxon>Alteromonadales</taxon>
        <taxon>Moritellaceae</taxon>
        <taxon>Moritella</taxon>
    </lineage>
</organism>
<dbReference type="Proteomes" id="UP000250163">
    <property type="component" value="Chromosome MORIYA"/>
</dbReference>
<keyword evidence="3" id="KW-1185">Reference proteome</keyword>
<dbReference type="EMBL" id="LS483250">
    <property type="protein sequence ID" value="SQD77337.1"/>
    <property type="molecule type" value="Genomic_DNA"/>
</dbReference>
<dbReference type="KEGG" id="mya:MORIYA_0859"/>
<gene>
    <name evidence="2" type="ORF">MORIYA_0859</name>
</gene>
<evidence type="ECO:0008006" key="4">
    <source>
        <dbReference type="Google" id="ProtNLM"/>
    </source>
</evidence>
<dbReference type="Pfam" id="PF10082">
    <property type="entry name" value="BBP2_2"/>
    <property type="match status" value="1"/>
</dbReference>
<evidence type="ECO:0000313" key="3">
    <source>
        <dbReference type="Proteomes" id="UP000250163"/>
    </source>
</evidence>
<sequence length="396" mass="45648">MRVFNVKLYWFSLALLSDGVFAYIPDTHITDGGLFVKPSLEIGVVYDDNIYNEQGSGISSVIMAVMPSVNFKMDDGINYYSFDMTAEKGIYETSGRDNYTDVELGMNAHIEPNDTHRIDFSVKGEWLTESRGTGKTEKDFEITAEPILYGINTLAAAYEYGAQQTKGRLVFDLQYYEKEYRNFYAITRRSNYDSLFFGSTFYYSTRAHTDTVIEVNVEKIGYEYNAPDEFNRDSEVYTALFGMQWEASSILHGFMKIGVQAKEFVDGRRDDFTGFSWNIGGVWRPLTYSQLTFSTSQATKDPDVEGDYVLETKYQADWRHYWATYYYTSVGIYKYKDDYSGISRVDDTYGYSLKFNYDLTQNFAITVFGEWDKNQSTNTVFEYDKNVVGVSLTFTL</sequence>
<feature type="signal peptide" evidence="1">
    <location>
        <begin position="1"/>
        <end position="22"/>
    </location>
</feature>
<keyword evidence="1" id="KW-0732">Signal</keyword>
<proteinExistence type="predicted"/>
<dbReference type="RefSeq" id="WP_112712905.1">
    <property type="nucleotide sequence ID" value="NZ_LS483250.1"/>
</dbReference>
<dbReference type="OrthoDB" id="9153755at2"/>
<protein>
    <recommendedName>
        <fullName evidence="4">Capsular polysaccharide synthesis enzyme CpsB</fullName>
    </recommendedName>
</protein>
<dbReference type="InterPro" id="IPR018759">
    <property type="entry name" value="BBP2_2"/>
</dbReference>